<dbReference type="Gene3D" id="3.60.21.10">
    <property type="match status" value="1"/>
</dbReference>
<keyword evidence="5" id="KW-0464">Manganese</keyword>
<dbReference type="Pfam" id="PF00149">
    <property type="entry name" value="Metallophos"/>
    <property type="match status" value="1"/>
</dbReference>
<evidence type="ECO:0000256" key="1">
    <source>
        <dbReference type="ARBA" id="ARBA00022475"/>
    </source>
</evidence>
<evidence type="ECO:0000256" key="3">
    <source>
        <dbReference type="ARBA" id="ARBA00022723"/>
    </source>
</evidence>
<dbReference type="EMBL" id="LR216287">
    <property type="protein sequence ID" value="VFJ12404.1"/>
    <property type="molecule type" value="Genomic_DNA"/>
</dbReference>
<feature type="domain" description="Prolow-density lipoprotein receptor-related protein 1-like beta-propeller" evidence="7">
    <location>
        <begin position="361"/>
        <end position="494"/>
    </location>
</feature>
<dbReference type="GO" id="GO:0008758">
    <property type="term" value="F:UDP-2,3-diacylglucosamine hydrolase activity"/>
    <property type="evidence" value="ECO:0007669"/>
    <property type="project" value="TreeGrafter"/>
</dbReference>
<evidence type="ECO:0000259" key="7">
    <source>
        <dbReference type="Pfam" id="PF16472"/>
    </source>
</evidence>
<dbReference type="SUPFAM" id="SSF63829">
    <property type="entry name" value="Calcium-dependent phosphotriesterase"/>
    <property type="match status" value="1"/>
</dbReference>
<evidence type="ECO:0000256" key="5">
    <source>
        <dbReference type="ARBA" id="ARBA00023211"/>
    </source>
</evidence>
<dbReference type="PANTHER" id="PTHR34990">
    <property type="entry name" value="UDP-2,3-DIACYLGLUCOSAMINE HYDROLASE-RELATED"/>
    <property type="match status" value="1"/>
</dbReference>
<dbReference type="AlphaFoldDB" id="A0A484I3S1"/>
<sequence length="792" mass="89582">MIFKFKYNYFYPMPSKPIKKGTIISISDIHIGDNSIACWYNNQFHEPYLTRILEYIISQKDNIKELVILGDLFDFWTYPPNVQPPSITDILKANSNLFQLNGIFDKVVTALEGNVSYLAGNHDINITQADLDEIPLSNGYRITKRPDKYVTGNCLFTHGHLFTIFNAPDPNNPVPLGHFVTRLLSYSIQQNKVPAWKIEGFGAPSYKKILSDKRFLPVLNLILEMYAADKFDASTVERFVDIWVQVTKFPEDGTFKMADGSTKTIDDVKKDYANLFTNWVNTYGIEYVQKSIYTDAFASNMAWFTQQDALKNNVELTITGHTHYPTSGVEALVNDVNCGYECFAEPESQTSRYTFVEIKNFDEVPDSTVYQIIKSDRIDQKQLGDCKIKSTPFVTQDGWVWFQGTNNKLMKMKTDGSEITNFGLETKSTPFVTQDGWVWFQGTNNKLMKMKTDGSEITNPREYVTSTMPFVTQDGWVWFSDCIAKLTRMKTDGSIVDYPGITSALSTPFVTQDGWVWFQGTNNKLMKMKTDGSEITNPREYVTSTMPFVTQDGWVWFSDCIAKLTRMKTDGSIVDYPGITSALSTPFVTQDGWVWFQGTNNKLMKMKTDGSEITNPGNNYTKSTPFVSYDTTYFEGTDDTLWSLRWKYDCNPAMDIPLGSIVFGPFASDYSVYIRIINMSSITLQRSSFKNEYGKWVRGLEPAVLIVSGSTSGFWLQDNPGLAGTAGSVTYTTPTDTLALKFGCPLTSSNYLSITGSHGFKVSYKSKVANQEWYYNQISETGHPLSIVITIG</sequence>
<accession>A0A484I3S1</accession>
<dbReference type="KEGG" id="nfn:NFRAN_0083"/>
<evidence type="ECO:0000256" key="2">
    <source>
        <dbReference type="ARBA" id="ARBA00022519"/>
    </source>
</evidence>
<dbReference type="InterPro" id="IPR043461">
    <property type="entry name" value="LpxH-like"/>
</dbReference>
<keyword evidence="3" id="KW-0479">Metal-binding</keyword>
<evidence type="ECO:0000313" key="8">
    <source>
        <dbReference type="EMBL" id="VFJ12404.1"/>
    </source>
</evidence>
<dbReference type="GO" id="GO:0046872">
    <property type="term" value="F:metal ion binding"/>
    <property type="evidence" value="ECO:0007669"/>
    <property type="project" value="UniProtKB-KW"/>
</dbReference>
<dbReference type="GO" id="GO:0016020">
    <property type="term" value="C:membrane"/>
    <property type="evidence" value="ECO:0007669"/>
    <property type="project" value="GOC"/>
</dbReference>
<dbReference type="InterPro" id="IPR032485">
    <property type="entry name" value="LRP1-like_beta_prop"/>
</dbReference>
<feature type="domain" description="Calcineurin-like phosphoesterase" evidence="6">
    <location>
        <begin position="22"/>
        <end position="162"/>
    </location>
</feature>
<feature type="domain" description="Prolow-density lipoprotein receptor-related protein 1-like beta-propeller" evidence="7">
    <location>
        <begin position="507"/>
        <end position="636"/>
    </location>
</feature>
<keyword evidence="1" id="KW-1003">Cell membrane</keyword>
<proteinExistence type="predicted"/>
<gene>
    <name evidence="8" type="ORF">NFRAN_0083</name>
</gene>
<keyword evidence="9" id="KW-1185">Reference proteome</keyword>
<protein>
    <recommendedName>
        <fullName evidence="10">Calcineurin-like phosphoesterase domain-containing protein</fullName>
    </recommendedName>
</protein>
<keyword evidence="4" id="KW-0472">Membrane</keyword>
<dbReference type="SUPFAM" id="SSF56300">
    <property type="entry name" value="Metallo-dependent phosphatases"/>
    <property type="match status" value="1"/>
</dbReference>
<evidence type="ECO:0000256" key="4">
    <source>
        <dbReference type="ARBA" id="ARBA00023136"/>
    </source>
</evidence>
<dbReference type="Proteomes" id="UP000294299">
    <property type="component" value="Chromosome NFRAN"/>
</dbReference>
<reference evidence="8 9" key="1">
    <citation type="submission" date="2019-02" db="EMBL/GenBank/DDBJ databases">
        <authorList>
            <person name="Lehtovirta-Morley E L."/>
        </authorList>
    </citation>
    <scope>NUCLEOTIDE SEQUENCE [LARGE SCALE GENOMIC DNA]</scope>
    <source>
        <strain evidence="8">NFRAN1</strain>
    </source>
</reference>
<dbReference type="InterPro" id="IPR004843">
    <property type="entry name" value="Calcineurin-like_PHP"/>
</dbReference>
<evidence type="ECO:0000313" key="9">
    <source>
        <dbReference type="Proteomes" id="UP000294299"/>
    </source>
</evidence>
<evidence type="ECO:0008006" key="10">
    <source>
        <dbReference type="Google" id="ProtNLM"/>
    </source>
</evidence>
<evidence type="ECO:0000259" key="6">
    <source>
        <dbReference type="Pfam" id="PF00149"/>
    </source>
</evidence>
<organism evidence="8 9">
    <name type="scientific">Candidatus Nitrosocosmicus franklandianus</name>
    <dbReference type="NCBI Taxonomy" id="1798806"/>
    <lineage>
        <taxon>Archaea</taxon>
        <taxon>Nitrososphaerota</taxon>
        <taxon>Nitrososphaeria</taxon>
        <taxon>Nitrososphaerales</taxon>
        <taxon>Nitrososphaeraceae</taxon>
        <taxon>Candidatus Nitrosocosmicus</taxon>
    </lineage>
</organism>
<name>A0A484I3S1_9ARCH</name>
<dbReference type="Pfam" id="PF16472">
    <property type="entry name" value="DUF5050"/>
    <property type="match status" value="2"/>
</dbReference>
<dbReference type="InterPro" id="IPR029052">
    <property type="entry name" value="Metallo-depent_PP-like"/>
</dbReference>
<dbReference type="Gene3D" id="2.60.270.50">
    <property type="match status" value="1"/>
</dbReference>
<dbReference type="GO" id="GO:0009245">
    <property type="term" value="P:lipid A biosynthetic process"/>
    <property type="evidence" value="ECO:0007669"/>
    <property type="project" value="TreeGrafter"/>
</dbReference>
<keyword evidence="2" id="KW-0997">Cell inner membrane</keyword>